<name>A0ABN5BC04_9SPHN</name>
<dbReference type="Pfam" id="PF20434">
    <property type="entry name" value="BD-FAE"/>
    <property type="match status" value="1"/>
</dbReference>
<organism evidence="4 5">
    <name type="scientific">Blastomonas fulva</name>
    <dbReference type="NCBI Taxonomy" id="1550728"/>
    <lineage>
        <taxon>Bacteria</taxon>
        <taxon>Pseudomonadati</taxon>
        <taxon>Pseudomonadota</taxon>
        <taxon>Alphaproteobacteria</taxon>
        <taxon>Sphingomonadales</taxon>
        <taxon>Sphingomonadaceae</taxon>
        <taxon>Blastomonas</taxon>
    </lineage>
</organism>
<evidence type="ECO:0000259" key="3">
    <source>
        <dbReference type="Pfam" id="PF20434"/>
    </source>
</evidence>
<keyword evidence="5" id="KW-1185">Reference proteome</keyword>
<dbReference type="SUPFAM" id="SSF53474">
    <property type="entry name" value="alpha/beta-Hydrolases"/>
    <property type="match status" value="1"/>
</dbReference>
<dbReference type="InterPro" id="IPR049492">
    <property type="entry name" value="BD-FAE-like_dom"/>
</dbReference>
<evidence type="ECO:0000256" key="2">
    <source>
        <dbReference type="SAM" id="Phobius"/>
    </source>
</evidence>
<dbReference type="PANTHER" id="PTHR48081:SF33">
    <property type="entry name" value="KYNURENINE FORMAMIDASE"/>
    <property type="match status" value="1"/>
</dbReference>
<reference evidence="4 5" key="1">
    <citation type="submission" date="2017-03" db="EMBL/GenBank/DDBJ databases">
        <title>Complete genome sequence of Blastomonas fulva degrading microcsystin LR.</title>
        <authorList>
            <person name="Lee H.-g."/>
            <person name="Jin L."/>
            <person name="oh H.-M."/>
        </authorList>
    </citation>
    <scope>NUCLEOTIDE SEQUENCE [LARGE SCALE GENOMIC DNA]</scope>
    <source>
        <strain evidence="4 5">T2</strain>
    </source>
</reference>
<feature type="domain" description="BD-FAE-like" evidence="3">
    <location>
        <begin position="139"/>
        <end position="244"/>
    </location>
</feature>
<evidence type="ECO:0000313" key="4">
    <source>
        <dbReference type="EMBL" id="ASR52365.1"/>
    </source>
</evidence>
<dbReference type="InterPro" id="IPR050300">
    <property type="entry name" value="GDXG_lipolytic_enzyme"/>
</dbReference>
<gene>
    <name evidence="4" type="ORF">B5J99_13610</name>
</gene>
<dbReference type="Gene3D" id="3.40.50.1820">
    <property type="entry name" value="alpha/beta hydrolase"/>
    <property type="match status" value="1"/>
</dbReference>
<keyword evidence="2" id="KW-0472">Membrane</keyword>
<dbReference type="PANTHER" id="PTHR48081">
    <property type="entry name" value="AB HYDROLASE SUPERFAMILY PROTEIN C4A8.06C"/>
    <property type="match status" value="1"/>
</dbReference>
<sequence length="375" mass="40988">MIQFNALREWTQASSVRQTCARPKGLLRRQAMRWKTFALMVTAGLIAPALIVPTLAQQRGGRERLLDRECRREIVKLCGLNRSEMRSCLRERGDELSERCKAQFVEGIAKRRPTARPSQPSDIPLRAIAYGTAAQQTFDLYLPQAERPASGYPLVVYLHGGGWRNGDRSMVQQKPDFFVGKGWAFASVGYRLLPEAPVEQQAEDVASALRKLLAQSQALGIDPARVIVMGHSAGAHLAALVSTDPAYLKSDMDRIAGVILLDGAGYDVARQMRDTPMIAKSLYVPAFGTDPARQARLSPITHAAAPNVSRWLILHVASRQDATEQSNALAAALRAAGSKAVVQSIAGENHMTINRQLGAGDNAHTRAVTAFLEEF</sequence>
<dbReference type="Proteomes" id="UP000258016">
    <property type="component" value="Chromosome"/>
</dbReference>
<dbReference type="EMBL" id="CP020083">
    <property type="protein sequence ID" value="ASR52365.1"/>
    <property type="molecule type" value="Genomic_DNA"/>
</dbReference>
<dbReference type="InterPro" id="IPR029058">
    <property type="entry name" value="AB_hydrolase_fold"/>
</dbReference>
<evidence type="ECO:0000313" key="5">
    <source>
        <dbReference type="Proteomes" id="UP000258016"/>
    </source>
</evidence>
<feature type="transmembrane region" description="Helical" evidence="2">
    <location>
        <begin position="37"/>
        <end position="56"/>
    </location>
</feature>
<proteinExistence type="predicted"/>
<keyword evidence="2" id="KW-1133">Transmembrane helix</keyword>
<keyword evidence="2" id="KW-0812">Transmembrane</keyword>
<protein>
    <recommendedName>
        <fullName evidence="3">BD-FAE-like domain-containing protein</fullName>
    </recommendedName>
</protein>
<accession>A0ABN5BC04</accession>
<keyword evidence="1" id="KW-0378">Hydrolase</keyword>
<evidence type="ECO:0000256" key="1">
    <source>
        <dbReference type="ARBA" id="ARBA00022801"/>
    </source>
</evidence>